<dbReference type="Pfam" id="PF12802">
    <property type="entry name" value="MarR_2"/>
    <property type="match status" value="1"/>
</dbReference>
<dbReference type="InterPro" id="IPR036390">
    <property type="entry name" value="WH_DNA-bd_sf"/>
</dbReference>
<feature type="domain" description="HTH luxR-type" evidence="1">
    <location>
        <begin position="258"/>
        <end position="320"/>
    </location>
</feature>
<dbReference type="Proteomes" id="UP000323454">
    <property type="component" value="Unassembled WGS sequence"/>
</dbReference>
<dbReference type="PANTHER" id="PTHR34293">
    <property type="entry name" value="HTH-TYPE TRANSCRIPTIONAL REGULATOR TRMBL2"/>
    <property type="match status" value="1"/>
</dbReference>
<dbReference type="InterPro" id="IPR000792">
    <property type="entry name" value="Tscrpt_reg_LuxR_C"/>
</dbReference>
<dbReference type="Gene3D" id="1.10.10.10">
    <property type="entry name" value="Winged helix-like DNA-binding domain superfamily/Winged helix DNA-binding domain"/>
    <property type="match status" value="2"/>
</dbReference>
<dbReference type="PROSITE" id="PS50043">
    <property type="entry name" value="HTH_LUXR_2"/>
    <property type="match status" value="1"/>
</dbReference>
<dbReference type="InterPro" id="IPR000835">
    <property type="entry name" value="HTH_MarR-typ"/>
</dbReference>
<evidence type="ECO:0000259" key="1">
    <source>
        <dbReference type="PROSITE" id="PS50043"/>
    </source>
</evidence>
<accession>A0A5B2X6I7</accession>
<keyword evidence="3" id="KW-1185">Reference proteome</keyword>
<protein>
    <submittedName>
        <fullName evidence="2">MarR family transcriptional regulator</fullName>
    </submittedName>
</protein>
<reference evidence="2 3" key="1">
    <citation type="submission" date="2019-09" db="EMBL/GenBank/DDBJ databases">
        <title>Goodfellowia gen. nov., a new genus of the Pseudonocardineae related to Actinoalloteichus, containing Goodfellowia coeruleoviolacea gen. nov., comb. nov. gen. nov., comb. nov.</title>
        <authorList>
            <person name="Labeda D."/>
        </authorList>
    </citation>
    <scope>NUCLEOTIDE SEQUENCE [LARGE SCALE GENOMIC DNA]</scope>
    <source>
        <strain evidence="2 3">AN110305</strain>
    </source>
</reference>
<dbReference type="PANTHER" id="PTHR34293:SF1">
    <property type="entry name" value="HTH-TYPE TRANSCRIPTIONAL REGULATOR TRMBL2"/>
    <property type="match status" value="1"/>
</dbReference>
<dbReference type="SUPFAM" id="SSF46894">
    <property type="entry name" value="C-terminal effector domain of the bipartite response regulators"/>
    <property type="match status" value="1"/>
</dbReference>
<evidence type="ECO:0000313" key="3">
    <source>
        <dbReference type="Proteomes" id="UP000323454"/>
    </source>
</evidence>
<name>A0A5B2X6I7_9PSEU</name>
<organism evidence="2 3">
    <name type="scientific">Solihabitans fulvus</name>
    <dbReference type="NCBI Taxonomy" id="1892852"/>
    <lineage>
        <taxon>Bacteria</taxon>
        <taxon>Bacillati</taxon>
        <taxon>Actinomycetota</taxon>
        <taxon>Actinomycetes</taxon>
        <taxon>Pseudonocardiales</taxon>
        <taxon>Pseudonocardiaceae</taxon>
        <taxon>Solihabitans</taxon>
    </lineage>
</organism>
<gene>
    <name evidence="2" type="ORF">F0L68_23695</name>
</gene>
<dbReference type="EMBL" id="VUOB01000041">
    <property type="protein sequence ID" value="KAA2258826.1"/>
    <property type="molecule type" value="Genomic_DNA"/>
</dbReference>
<dbReference type="OrthoDB" id="5932488at2"/>
<dbReference type="InterPro" id="IPR051797">
    <property type="entry name" value="TrmB-like"/>
</dbReference>
<reference evidence="2 3" key="2">
    <citation type="submission" date="2019-09" db="EMBL/GenBank/DDBJ databases">
        <authorList>
            <person name="Jin C."/>
        </authorList>
    </citation>
    <scope>NUCLEOTIDE SEQUENCE [LARGE SCALE GENOMIC DNA]</scope>
    <source>
        <strain evidence="2 3">AN110305</strain>
    </source>
</reference>
<evidence type="ECO:0000313" key="2">
    <source>
        <dbReference type="EMBL" id="KAA2258826.1"/>
    </source>
</evidence>
<dbReference type="AlphaFoldDB" id="A0A5B2X6I7"/>
<dbReference type="InterPro" id="IPR016032">
    <property type="entry name" value="Sig_transdc_resp-reg_C-effctor"/>
</dbReference>
<dbReference type="InterPro" id="IPR036388">
    <property type="entry name" value="WH-like_DNA-bd_sf"/>
</dbReference>
<dbReference type="GO" id="GO:0003700">
    <property type="term" value="F:DNA-binding transcription factor activity"/>
    <property type="evidence" value="ECO:0007669"/>
    <property type="project" value="InterPro"/>
</dbReference>
<comment type="caution">
    <text evidence="2">The sequence shown here is derived from an EMBL/GenBank/DDBJ whole genome shotgun (WGS) entry which is preliminary data.</text>
</comment>
<dbReference type="GO" id="GO:0003677">
    <property type="term" value="F:DNA binding"/>
    <property type="evidence" value="ECO:0007669"/>
    <property type="project" value="InterPro"/>
</dbReference>
<dbReference type="RefSeq" id="WP_149851856.1">
    <property type="nucleotide sequence ID" value="NZ_VUOB01000041.1"/>
</dbReference>
<sequence>MLEALGVSHLAEGVYLRLLQHPGRTTGELCDELAKDRATVTRALAELADRGLAEQTTAELSGRWTAVAPDIGVEPLLQRREEELRRTRLRITELMRSYHRGQEGAGSSELVEVVMGRDAIAGAWSQMRAGAKDQVLVFDRSPHVQSSRADDEFEFDLIARGVVWRVIYECAQFRDAEALSRISALMEAGERSAMLPQLPFKLAVVDSRWALVPMYSGAELESALIVRPSLLLDALVATFELHWSRAMPIPDPQHALPGDVLPQHLDRDLLVLLAAGLTDESMARQLGVSIRTVQRRVRMLMDLLEARTRFQAGIQAARSGWL</sequence>
<dbReference type="SMART" id="SM00421">
    <property type="entry name" value="HTH_LUXR"/>
    <property type="match status" value="1"/>
</dbReference>
<proteinExistence type="predicted"/>
<dbReference type="SUPFAM" id="SSF46785">
    <property type="entry name" value="Winged helix' DNA-binding domain"/>
    <property type="match status" value="1"/>
</dbReference>